<dbReference type="Proteomes" id="UP000475862">
    <property type="component" value="Unassembled WGS sequence"/>
</dbReference>
<reference evidence="2 3" key="1">
    <citation type="submission" date="2019-08" db="EMBL/GenBank/DDBJ databases">
        <title>The genome of the soybean aphid Biotype 1, its phylome, world population structure and adaptation to the North American continent.</title>
        <authorList>
            <person name="Giordano R."/>
            <person name="Donthu R.K."/>
            <person name="Hernandez A.G."/>
            <person name="Wright C.L."/>
            <person name="Zimin A.V."/>
        </authorList>
    </citation>
    <scope>NUCLEOTIDE SEQUENCE [LARGE SCALE GENOMIC DNA]</scope>
    <source>
        <tissue evidence="2">Whole aphids</tissue>
    </source>
</reference>
<proteinExistence type="predicted"/>
<feature type="region of interest" description="Disordered" evidence="1">
    <location>
        <begin position="17"/>
        <end position="37"/>
    </location>
</feature>
<name>A0A6G0THS4_APHGL</name>
<dbReference type="EMBL" id="VYZN01000038">
    <property type="protein sequence ID" value="KAE9532585.1"/>
    <property type="molecule type" value="Genomic_DNA"/>
</dbReference>
<dbReference type="AlphaFoldDB" id="A0A6G0THS4"/>
<feature type="non-terminal residue" evidence="2">
    <location>
        <position position="172"/>
    </location>
</feature>
<evidence type="ECO:0000313" key="3">
    <source>
        <dbReference type="Proteomes" id="UP000475862"/>
    </source>
</evidence>
<evidence type="ECO:0000313" key="2">
    <source>
        <dbReference type="EMBL" id="KAE9532585.1"/>
    </source>
</evidence>
<accession>A0A6G0THS4</accession>
<comment type="caution">
    <text evidence="2">The sequence shown here is derived from an EMBL/GenBank/DDBJ whole genome shotgun (WGS) entry which is preliminary data.</text>
</comment>
<keyword evidence="3" id="KW-1185">Reference proteome</keyword>
<feature type="compositionally biased region" description="Polar residues" evidence="1">
    <location>
        <begin position="21"/>
        <end position="36"/>
    </location>
</feature>
<sequence length="172" mass="19326">MLNVSQSSSVTSEFKTVKGENVTTTPRDSISHNSKGASGISRETLWLQSFGTNWITRQLDKFNCFLILAVTVISFTLNNNKTVYLSTINKNCFYVLPKSSNILAHHVLKPEKYDCLIIDTNLKTRPNRISQNVLEPKGRACDVNWVFNWLLSRLSNVCINCSCNSVKGECST</sequence>
<evidence type="ECO:0000256" key="1">
    <source>
        <dbReference type="SAM" id="MobiDB-lite"/>
    </source>
</evidence>
<protein>
    <submittedName>
        <fullName evidence="2">Uncharacterized protein</fullName>
    </submittedName>
</protein>
<organism evidence="2 3">
    <name type="scientific">Aphis glycines</name>
    <name type="common">Soybean aphid</name>
    <dbReference type="NCBI Taxonomy" id="307491"/>
    <lineage>
        <taxon>Eukaryota</taxon>
        <taxon>Metazoa</taxon>
        <taxon>Ecdysozoa</taxon>
        <taxon>Arthropoda</taxon>
        <taxon>Hexapoda</taxon>
        <taxon>Insecta</taxon>
        <taxon>Pterygota</taxon>
        <taxon>Neoptera</taxon>
        <taxon>Paraneoptera</taxon>
        <taxon>Hemiptera</taxon>
        <taxon>Sternorrhyncha</taxon>
        <taxon>Aphidomorpha</taxon>
        <taxon>Aphidoidea</taxon>
        <taxon>Aphididae</taxon>
        <taxon>Aphidini</taxon>
        <taxon>Aphis</taxon>
        <taxon>Aphis</taxon>
    </lineage>
</organism>
<gene>
    <name evidence="2" type="ORF">AGLY_009666</name>
</gene>